<protein>
    <recommendedName>
        <fullName evidence="1">Nucleoplasmin-like domain-containing protein</fullName>
    </recommendedName>
</protein>
<dbReference type="Pfam" id="PF17800">
    <property type="entry name" value="NPL"/>
    <property type="match status" value="1"/>
</dbReference>
<dbReference type="InterPro" id="IPR041232">
    <property type="entry name" value="NPL"/>
</dbReference>
<name>A0A8X7VH39_BRACI</name>
<feature type="domain" description="Nucleoplasmin-like" evidence="1">
    <location>
        <begin position="3"/>
        <end position="88"/>
    </location>
</feature>
<evidence type="ECO:0000313" key="3">
    <source>
        <dbReference type="Proteomes" id="UP000886595"/>
    </source>
</evidence>
<keyword evidence="3" id="KW-1185">Reference proteome</keyword>
<dbReference type="EMBL" id="JAAMPC010000005">
    <property type="protein sequence ID" value="KAG2311309.1"/>
    <property type="molecule type" value="Genomic_DNA"/>
</dbReference>
<dbReference type="Proteomes" id="UP000886595">
    <property type="component" value="Unassembled WGS sequence"/>
</dbReference>
<accession>A0A8X7VH39</accession>
<dbReference type="OrthoDB" id="2019803at2759"/>
<proteinExistence type="predicted"/>
<dbReference type="AlphaFoldDB" id="A0A8X7VH39"/>
<evidence type="ECO:0000313" key="2">
    <source>
        <dbReference type="EMBL" id="KAG2311309.1"/>
    </source>
</evidence>
<comment type="caution">
    <text evidence="2">The sequence shown here is derived from an EMBL/GenBank/DDBJ whole genome shotgun (WGS) entry which is preliminary data.</text>
</comment>
<gene>
    <name evidence="2" type="ORF">Bca52824_022866</name>
</gene>
<dbReference type="Gene3D" id="2.60.120.340">
    <property type="entry name" value="Nucleoplasmin core domain"/>
    <property type="match status" value="1"/>
</dbReference>
<organism evidence="2 3">
    <name type="scientific">Brassica carinata</name>
    <name type="common">Ethiopian mustard</name>
    <name type="synonym">Abyssinian cabbage</name>
    <dbReference type="NCBI Taxonomy" id="52824"/>
    <lineage>
        <taxon>Eukaryota</taxon>
        <taxon>Viridiplantae</taxon>
        <taxon>Streptophyta</taxon>
        <taxon>Embryophyta</taxon>
        <taxon>Tracheophyta</taxon>
        <taxon>Spermatophyta</taxon>
        <taxon>Magnoliopsida</taxon>
        <taxon>eudicotyledons</taxon>
        <taxon>Gunneridae</taxon>
        <taxon>Pentapetalae</taxon>
        <taxon>rosids</taxon>
        <taxon>malvids</taxon>
        <taxon>Brassicales</taxon>
        <taxon>Brassicaceae</taxon>
        <taxon>Brassiceae</taxon>
        <taxon>Brassica</taxon>
    </lineage>
</organism>
<sequence>MKFWGVEVEAGKLLNVPGEECPISITQVAFDKRTDGGSAVLYVTINGKKLLIGTLSQSDPQISCNLVFEKEFSLSHSLESASVYFIGQSADEQEGLTLVLVEKS</sequence>
<reference evidence="2 3" key="1">
    <citation type="submission" date="2020-02" db="EMBL/GenBank/DDBJ databases">
        <authorList>
            <person name="Ma Q."/>
            <person name="Huang Y."/>
            <person name="Song X."/>
            <person name="Pei D."/>
        </authorList>
    </citation>
    <scope>NUCLEOTIDE SEQUENCE [LARGE SCALE GENOMIC DNA]</scope>
    <source>
        <strain evidence="2">Sxm20200214</strain>
        <tissue evidence="2">Leaf</tissue>
    </source>
</reference>
<evidence type="ECO:0000259" key="1">
    <source>
        <dbReference type="Pfam" id="PF17800"/>
    </source>
</evidence>